<dbReference type="Gene3D" id="3.30.505.10">
    <property type="entry name" value="SH2 domain"/>
    <property type="match status" value="1"/>
</dbReference>
<evidence type="ECO:0000256" key="6">
    <source>
        <dbReference type="SAM" id="MobiDB-lite"/>
    </source>
</evidence>
<evidence type="ECO:0000256" key="2">
    <source>
        <dbReference type="ARBA" id="ARBA00022700"/>
    </source>
</evidence>
<dbReference type="SMART" id="SM00253">
    <property type="entry name" value="SOCS"/>
    <property type="match status" value="1"/>
</dbReference>
<evidence type="ECO:0000313" key="10">
    <source>
        <dbReference type="WBParaSite" id="SRDH1_25740.1"/>
    </source>
</evidence>
<dbReference type="PROSITE" id="PS50225">
    <property type="entry name" value="SOCS"/>
    <property type="match status" value="1"/>
</dbReference>
<feature type="region of interest" description="Disordered" evidence="6">
    <location>
        <begin position="833"/>
        <end position="860"/>
    </location>
</feature>
<proteinExistence type="predicted"/>
<evidence type="ECO:0000259" key="7">
    <source>
        <dbReference type="PROSITE" id="PS50001"/>
    </source>
</evidence>
<dbReference type="InterPro" id="IPR000980">
    <property type="entry name" value="SH2"/>
</dbReference>
<dbReference type="SUPFAM" id="SSF158235">
    <property type="entry name" value="SOCS box-like"/>
    <property type="match status" value="1"/>
</dbReference>
<dbReference type="PROSITE" id="PS50001">
    <property type="entry name" value="SH2"/>
    <property type="match status" value="1"/>
</dbReference>
<evidence type="ECO:0000256" key="1">
    <source>
        <dbReference type="ARBA" id="ARBA00022604"/>
    </source>
</evidence>
<evidence type="ECO:0000256" key="5">
    <source>
        <dbReference type="PROSITE-ProRule" id="PRU00191"/>
    </source>
</evidence>
<evidence type="ECO:0000256" key="3">
    <source>
        <dbReference type="ARBA" id="ARBA00022786"/>
    </source>
</evidence>
<dbReference type="Pfam" id="PF00017">
    <property type="entry name" value="SH2"/>
    <property type="match status" value="1"/>
</dbReference>
<reference evidence="10" key="2">
    <citation type="submission" date="2023-11" db="UniProtKB">
        <authorList>
            <consortium name="WormBaseParasite"/>
        </authorList>
    </citation>
    <scope>IDENTIFICATION</scope>
</reference>
<dbReference type="Proteomes" id="UP000050792">
    <property type="component" value="Unassembled WGS sequence"/>
</dbReference>
<dbReference type="InterPro" id="IPR036036">
    <property type="entry name" value="SOCS_box-like_dom_sf"/>
</dbReference>
<dbReference type="PANTHER" id="PTHR10155">
    <property type="entry name" value="PHOSPHATIDYLINOSITOL 3-KINASE REGULATORY SUBUNIT"/>
    <property type="match status" value="1"/>
</dbReference>
<evidence type="ECO:0000313" key="9">
    <source>
        <dbReference type="Proteomes" id="UP000050792"/>
    </source>
</evidence>
<dbReference type="SMART" id="SM00252">
    <property type="entry name" value="SH2"/>
    <property type="match status" value="1"/>
</dbReference>
<sequence length="941" mass="108663">MTSVIQPSTQSSSLLSLSFEPHAPNKTVLSLLSPQQIHRSKYTRHVINCNHLCYKSSADGNLLDNMTHPHVINHHLSCKPEATPTNIPKALLLSPPLPIRRRPGDSLTSNRYSKGPTNRSSSSDHCERNHSTLNDEYYQTKTSFQSLNSTTNKLIKSQSPPTKLKKSSHFTLLTKTNEFDSDDLLCTKNDTNYHHQHHHHHHVINQLNKEEFSRLPVGFRWNYIFVKLSNWFQRIHTINYSRTSSDHVSSSIPIHHNKSDSISNSYRYQIRKYEPTRSQSQPAEKFGKIKSNLHNNDQFFGDSKTKVQLSSEINNSNRNISSSDFQYINNSKKGNSSFSSSSLISNEKPVENLLDYYHTTQSPIVYNNNSSTTKCTNNNSCSCSMMSFNNLTYTSSKYNDIDWFCTQSCPINTHQLNELNLDNQISLKSCVSDCCCCFCQRYLNYCDHNRLVPFSSNNQYEQDDQIVQSSHYHGLKQQYYYHSYSCQLHHHHYYHYHHHHHRRQQHHHHLSHDFNQCHIKFTTNQHTTNTHCTNYPIQNKAVRNFHLNLENQYATIGQLDQMGSDCKKISPSNNKKIDCSSPVITLQCLNLTEKQSNRLDHNIGYVTSVYNNDNSIDSEHSMNTRNISSLFIDYHQPHNQTLVQNHEHEVVEHMNEGDNVVKCINSEITCSNLDNDKSSDEKVQSMNISKTDTTIDTFAHQKFVTDLILLKRIGWYWGPLTVEEAELLLKNCSDGTFLVRDSSHDSYILSVSFRSGGQIYHTRIEHLAGKFSLALLNDLNNNVSSSVAECIERVMVDSFQDRMHFLPTLDDSSPSININTNVQFINNDQHQSDQHRQLQQFNNNNNNNNNTSQPFESTRRSTSTTHIKASLIHPLSRFLIVPSLVHLCRFELLLHVRHDHIDLLPLPSNILRYLKESQYYAEFIPAYLELLTNMNSSNDKV</sequence>
<keyword evidence="1" id="KW-0341">Growth regulation</keyword>
<feature type="region of interest" description="Disordered" evidence="6">
    <location>
        <begin position="94"/>
        <end position="129"/>
    </location>
</feature>
<name>A0AA85EVJ0_9TREM</name>
<keyword evidence="4 5" id="KW-0727">SH2 domain</keyword>
<accession>A0AA85EVJ0</accession>
<dbReference type="GO" id="GO:0035556">
    <property type="term" value="P:intracellular signal transduction"/>
    <property type="evidence" value="ECO:0007669"/>
    <property type="project" value="InterPro"/>
</dbReference>
<keyword evidence="9" id="KW-1185">Reference proteome</keyword>
<dbReference type="SMART" id="SM00969">
    <property type="entry name" value="SOCS_box"/>
    <property type="match status" value="1"/>
</dbReference>
<evidence type="ECO:0000259" key="8">
    <source>
        <dbReference type="PROSITE" id="PS50225"/>
    </source>
</evidence>
<feature type="compositionally biased region" description="Polar residues" evidence="6">
    <location>
        <begin position="851"/>
        <end position="860"/>
    </location>
</feature>
<dbReference type="GO" id="GO:0009968">
    <property type="term" value="P:negative regulation of signal transduction"/>
    <property type="evidence" value="ECO:0007669"/>
    <property type="project" value="UniProtKB-KW"/>
</dbReference>
<feature type="compositionally biased region" description="Polar residues" evidence="6">
    <location>
        <begin position="106"/>
        <end position="121"/>
    </location>
</feature>
<feature type="compositionally biased region" description="Low complexity" evidence="6">
    <location>
        <begin position="837"/>
        <end position="850"/>
    </location>
</feature>
<dbReference type="WBParaSite" id="SRDH1_25740.1">
    <property type="protein sequence ID" value="SRDH1_25740.1"/>
    <property type="gene ID" value="SRDH1_25740"/>
</dbReference>
<dbReference type="PANTHER" id="PTHR10155:SF5">
    <property type="entry name" value="SUPPRESSOR OF CYTOKINE SIGNALING 7"/>
    <property type="match status" value="1"/>
</dbReference>
<dbReference type="AlphaFoldDB" id="A0AA85EVJ0"/>
<dbReference type="GO" id="GO:0046854">
    <property type="term" value="P:phosphatidylinositol phosphate biosynthetic process"/>
    <property type="evidence" value="ECO:0007669"/>
    <property type="project" value="TreeGrafter"/>
</dbReference>
<dbReference type="InterPro" id="IPR036860">
    <property type="entry name" value="SH2_dom_sf"/>
</dbReference>
<dbReference type="GO" id="GO:0046935">
    <property type="term" value="F:1-phosphatidylinositol-3-kinase regulator activity"/>
    <property type="evidence" value="ECO:0007669"/>
    <property type="project" value="TreeGrafter"/>
</dbReference>
<feature type="domain" description="SH2" evidence="7">
    <location>
        <begin position="715"/>
        <end position="773"/>
    </location>
</feature>
<keyword evidence="2" id="KW-0734">Signal transduction inhibitor</keyword>
<protein>
    <recommendedName>
        <fullName evidence="11">Suppressor of cytokine signaling 7</fullName>
    </recommendedName>
</protein>
<organism evidence="9 10">
    <name type="scientific">Schistosoma rodhaini</name>
    <dbReference type="NCBI Taxonomy" id="6188"/>
    <lineage>
        <taxon>Eukaryota</taxon>
        <taxon>Metazoa</taxon>
        <taxon>Spiralia</taxon>
        <taxon>Lophotrochozoa</taxon>
        <taxon>Platyhelminthes</taxon>
        <taxon>Trematoda</taxon>
        <taxon>Digenea</taxon>
        <taxon>Strigeidida</taxon>
        <taxon>Schistosomatoidea</taxon>
        <taxon>Schistosomatidae</taxon>
        <taxon>Schistosoma</taxon>
    </lineage>
</organism>
<evidence type="ECO:0008006" key="11">
    <source>
        <dbReference type="Google" id="ProtNLM"/>
    </source>
</evidence>
<feature type="domain" description="SOCS box" evidence="8">
    <location>
        <begin position="870"/>
        <end position="920"/>
    </location>
</feature>
<dbReference type="GO" id="GO:0005942">
    <property type="term" value="C:phosphatidylinositol 3-kinase complex"/>
    <property type="evidence" value="ECO:0007669"/>
    <property type="project" value="TreeGrafter"/>
</dbReference>
<evidence type="ECO:0000256" key="4">
    <source>
        <dbReference type="ARBA" id="ARBA00022999"/>
    </source>
</evidence>
<keyword evidence="3" id="KW-0833">Ubl conjugation pathway</keyword>
<reference evidence="9" key="1">
    <citation type="submission" date="2022-06" db="EMBL/GenBank/DDBJ databases">
        <authorList>
            <person name="Berger JAMES D."/>
            <person name="Berger JAMES D."/>
        </authorList>
    </citation>
    <scope>NUCLEOTIDE SEQUENCE [LARGE SCALE GENOMIC DNA]</scope>
</reference>
<dbReference type="SUPFAM" id="SSF55550">
    <property type="entry name" value="SH2 domain"/>
    <property type="match status" value="1"/>
</dbReference>
<dbReference type="InterPro" id="IPR001496">
    <property type="entry name" value="SOCS_box"/>
</dbReference>